<keyword evidence="3" id="KW-0472">Membrane</keyword>
<sequence length="666" mass="73563">MTAQFGRGWGLRAKSMLALVLACALVLSPAALFGWQFLDGVRTYFGEAYARNFTELNRQKILAPVTRDLALSRRLAGSELTRRWLLDESDADKRALFFREAEGYRADFGSRSYFLISALSRHYYFNTEDEAFSAAPRYTLDAQADKDAWFFNTVGGDDAYNINVNPDPELGTTRVWLNVVITDGERRIGLAGTGLDLGAFIREFVSTDEAGVTPMILDEQGAIQAHPDASLIAFGSAAGVAAADGLQRLFGAGEQRDVVRSAMAEARADPQAVRIVRAVLDGREQLVAMAWIPELRWHVLTAVDLNVAEVFEGGWLGTVVAALVLSVLALLVLSGVAVDRLVLRPLRRLRESAIEIERGRYDVSLPAAGTDEIGDLSRAFASMAEQVRRHTENLEGQVRERTEALERSNDEMEAANRQIRASIDYASLIQRAILPDRQMSQALGEDHFIVWRPRDVVGGDFYVFRCEGERCLVGVFDCAGHGVPGALMTMLARAAIDHAIAHEGMDSPAAILRRTDEAMRAMLQDFALPRAIATNMDGGIVVMETDSRRVRFSGAKISLYWSDGEDFGEIRGHRRALGDRRRGEYSDSEVVIAPRTTCYLATDGYLDQAGGERGFGFGNTRFAELLRSIAPLSMSEQAEAIDRALEEYRGDVPQRDDITILSFRLT</sequence>
<dbReference type="NCBIfam" id="NF038263">
    <property type="entry name" value="prot_phos_SiaA"/>
    <property type="match status" value="1"/>
</dbReference>
<accession>A0A2I6S7X5</accession>
<dbReference type="InterPro" id="IPR052016">
    <property type="entry name" value="Bact_Sigma-Reg"/>
</dbReference>
<dbReference type="Pfam" id="PF00672">
    <property type="entry name" value="HAMP"/>
    <property type="match status" value="1"/>
</dbReference>
<dbReference type="OrthoDB" id="5496380at2"/>
<dbReference type="InterPro" id="IPR036457">
    <property type="entry name" value="PPM-type-like_dom_sf"/>
</dbReference>
<reference evidence="5 6" key="1">
    <citation type="submission" date="2018-01" db="EMBL/GenBank/DDBJ databases">
        <authorList>
            <person name="Fu G.-Y."/>
        </authorList>
    </citation>
    <scope>NUCLEOTIDE SEQUENCE [LARGE SCALE GENOMIC DNA]</scope>
    <source>
        <strain evidence="5 6">SY39</strain>
    </source>
</reference>
<dbReference type="Proteomes" id="UP000242205">
    <property type="component" value="Chromosome"/>
</dbReference>
<name>A0A2I6S7X5_9RHOO</name>
<keyword evidence="1" id="KW-0378">Hydrolase</keyword>
<dbReference type="KEGG" id="atw:C0099_10505"/>
<dbReference type="CDD" id="cd06225">
    <property type="entry name" value="HAMP"/>
    <property type="match status" value="1"/>
</dbReference>
<dbReference type="RefSeq" id="WP_102247370.1">
    <property type="nucleotide sequence ID" value="NZ_CP025682.1"/>
</dbReference>
<keyword evidence="6" id="KW-1185">Reference proteome</keyword>
<dbReference type="EMBL" id="CP025682">
    <property type="protein sequence ID" value="AUN95321.1"/>
    <property type="molecule type" value="Genomic_DNA"/>
</dbReference>
<evidence type="ECO:0000313" key="6">
    <source>
        <dbReference type="Proteomes" id="UP000242205"/>
    </source>
</evidence>
<dbReference type="PROSITE" id="PS50885">
    <property type="entry name" value="HAMP"/>
    <property type="match status" value="1"/>
</dbReference>
<keyword evidence="2" id="KW-0175">Coiled coil</keyword>
<evidence type="ECO:0000256" key="1">
    <source>
        <dbReference type="ARBA" id="ARBA00022801"/>
    </source>
</evidence>
<dbReference type="AlphaFoldDB" id="A0A2I6S7X5"/>
<dbReference type="GO" id="GO:0007165">
    <property type="term" value="P:signal transduction"/>
    <property type="evidence" value="ECO:0007669"/>
    <property type="project" value="InterPro"/>
</dbReference>
<dbReference type="GO" id="GO:0016791">
    <property type="term" value="F:phosphatase activity"/>
    <property type="evidence" value="ECO:0007669"/>
    <property type="project" value="TreeGrafter"/>
</dbReference>
<evidence type="ECO:0000259" key="4">
    <source>
        <dbReference type="PROSITE" id="PS50885"/>
    </source>
</evidence>
<dbReference type="SMART" id="SM00331">
    <property type="entry name" value="PP2C_SIG"/>
    <property type="match status" value="1"/>
</dbReference>
<dbReference type="PANTHER" id="PTHR43156">
    <property type="entry name" value="STAGE II SPORULATION PROTEIN E-RELATED"/>
    <property type="match status" value="1"/>
</dbReference>
<evidence type="ECO:0000313" key="5">
    <source>
        <dbReference type="EMBL" id="AUN95321.1"/>
    </source>
</evidence>
<protein>
    <submittedName>
        <fullName evidence="5">Histidine kinase</fullName>
    </submittedName>
</protein>
<dbReference type="GO" id="GO:0016301">
    <property type="term" value="F:kinase activity"/>
    <property type="evidence" value="ECO:0007669"/>
    <property type="project" value="UniProtKB-KW"/>
</dbReference>
<feature type="coiled-coil region" evidence="2">
    <location>
        <begin position="391"/>
        <end position="422"/>
    </location>
</feature>
<evidence type="ECO:0000256" key="3">
    <source>
        <dbReference type="SAM" id="Phobius"/>
    </source>
</evidence>
<dbReference type="InterPro" id="IPR001932">
    <property type="entry name" value="PPM-type_phosphatase-like_dom"/>
</dbReference>
<organism evidence="5 6">
    <name type="scientific">Pseudazoarcus pumilus</name>
    <dbReference type="NCBI Taxonomy" id="2067960"/>
    <lineage>
        <taxon>Bacteria</taxon>
        <taxon>Pseudomonadati</taxon>
        <taxon>Pseudomonadota</taxon>
        <taxon>Betaproteobacteria</taxon>
        <taxon>Rhodocyclales</taxon>
        <taxon>Zoogloeaceae</taxon>
        <taxon>Pseudazoarcus</taxon>
    </lineage>
</organism>
<dbReference type="SUPFAM" id="SSF158472">
    <property type="entry name" value="HAMP domain-like"/>
    <property type="match status" value="1"/>
</dbReference>
<dbReference type="PANTHER" id="PTHR43156:SF9">
    <property type="entry name" value="HAMP DOMAIN-CONTAINING PROTEIN"/>
    <property type="match status" value="1"/>
</dbReference>
<gene>
    <name evidence="5" type="ORF">C0099_10505</name>
</gene>
<keyword evidence="3" id="KW-0812">Transmembrane</keyword>
<keyword evidence="3" id="KW-1133">Transmembrane helix</keyword>
<dbReference type="Gene3D" id="3.60.40.10">
    <property type="entry name" value="PPM-type phosphatase domain"/>
    <property type="match status" value="1"/>
</dbReference>
<evidence type="ECO:0000256" key="2">
    <source>
        <dbReference type="SAM" id="Coils"/>
    </source>
</evidence>
<dbReference type="GO" id="GO:0016020">
    <property type="term" value="C:membrane"/>
    <property type="evidence" value="ECO:0007669"/>
    <property type="project" value="InterPro"/>
</dbReference>
<feature type="domain" description="HAMP" evidence="4">
    <location>
        <begin position="340"/>
        <end position="392"/>
    </location>
</feature>
<proteinExistence type="predicted"/>
<keyword evidence="5" id="KW-0418">Kinase</keyword>
<dbReference type="SMART" id="SM00304">
    <property type="entry name" value="HAMP"/>
    <property type="match status" value="1"/>
</dbReference>
<dbReference type="InterPro" id="IPR003660">
    <property type="entry name" value="HAMP_dom"/>
</dbReference>
<dbReference type="Pfam" id="PF07228">
    <property type="entry name" value="SpoIIE"/>
    <property type="match status" value="1"/>
</dbReference>
<keyword evidence="5" id="KW-0808">Transferase</keyword>
<feature type="transmembrane region" description="Helical" evidence="3">
    <location>
        <begin position="315"/>
        <end position="338"/>
    </location>
</feature>
<dbReference type="Gene3D" id="6.10.340.10">
    <property type="match status" value="1"/>
</dbReference>